<keyword evidence="2" id="KW-1185">Reference proteome</keyword>
<accession>A0A392QX90</accession>
<dbReference type="PANTHER" id="PTHR45947">
    <property type="entry name" value="SULFOQUINOVOSYL TRANSFERASE SQD2"/>
    <property type="match status" value="1"/>
</dbReference>
<sequence length="64" mass="7274">YIPRYTFSWLVKPMWLVIKFLHRAADLTLVPSVAIGRDLQAARVTAGELKIPLFSARICQCSKI</sequence>
<dbReference type="EMBL" id="LXQA010165975">
    <property type="protein sequence ID" value="MCI28474.1"/>
    <property type="molecule type" value="Genomic_DNA"/>
</dbReference>
<dbReference type="GO" id="GO:0046506">
    <property type="term" value="P:sulfolipid biosynthetic process"/>
    <property type="evidence" value="ECO:0007669"/>
    <property type="project" value="TreeGrafter"/>
</dbReference>
<keyword evidence="1" id="KW-0328">Glycosyltransferase</keyword>
<dbReference type="PANTHER" id="PTHR45947:SF3">
    <property type="entry name" value="SULFOQUINOVOSYL TRANSFERASE SQD2"/>
    <property type="match status" value="1"/>
</dbReference>
<evidence type="ECO:0000313" key="2">
    <source>
        <dbReference type="Proteomes" id="UP000265520"/>
    </source>
</evidence>
<keyword evidence="1" id="KW-0808">Transferase</keyword>
<dbReference type="GO" id="GO:0009247">
    <property type="term" value="P:glycolipid biosynthetic process"/>
    <property type="evidence" value="ECO:0007669"/>
    <property type="project" value="TreeGrafter"/>
</dbReference>
<dbReference type="GO" id="GO:0016020">
    <property type="term" value="C:membrane"/>
    <property type="evidence" value="ECO:0007669"/>
    <property type="project" value="GOC"/>
</dbReference>
<reference evidence="1 2" key="1">
    <citation type="journal article" date="2018" name="Front. Plant Sci.">
        <title>Red Clover (Trifolium pratense) and Zigzag Clover (T. medium) - A Picture of Genomic Similarities and Differences.</title>
        <authorList>
            <person name="Dluhosova J."/>
            <person name="Istvanek J."/>
            <person name="Nedelnik J."/>
            <person name="Repkova J."/>
        </authorList>
    </citation>
    <scope>NUCLEOTIDE SEQUENCE [LARGE SCALE GENOMIC DNA]</scope>
    <source>
        <strain evidence="2">cv. 10/8</strain>
        <tissue evidence="1">Leaf</tissue>
    </source>
</reference>
<evidence type="ECO:0000313" key="1">
    <source>
        <dbReference type="EMBL" id="MCI28474.1"/>
    </source>
</evidence>
<feature type="non-terminal residue" evidence="1">
    <location>
        <position position="1"/>
    </location>
</feature>
<dbReference type="AlphaFoldDB" id="A0A392QX90"/>
<comment type="caution">
    <text evidence="1">The sequence shown here is derived from an EMBL/GenBank/DDBJ whole genome shotgun (WGS) entry which is preliminary data.</text>
</comment>
<protein>
    <submittedName>
        <fullName evidence="1">GDP-mannose-dependent alpha-mannosyltransferase-like</fullName>
    </submittedName>
</protein>
<organism evidence="1 2">
    <name type="scientific">Trifolium medium</name>
    <dbReference type="NCBI Taxonomy" id="97028"/>
    <lineage>
        <taxon>Eukaryota</taxon>
        <taxon>Viridiplantae</taxon>
        <taxon>Streptophyta</taxon>
        <taxon>Embryophyta</taxon>
        <taxon>Tracheophyta</taxon>
        <taxon>Spermatophyta</taxon>
        <taxon>Magnoliopsida</taxon>
        <taxon>eudicotyledons</taxon>
        <taxon>Gunneridae</taxon>
        <taxon>Pentapetalae</taxon>
        <taxon>rosids</taxon>
        <taxon>fabids</taxon>
        <taxon>Fabales</taxon>
        <taxon>Fabaceae</taxon>
        <taxon>Papilionoideae</taxon>
        <taxon>50 kb inversion clade</taxon>
        <taxon>NPAAA clade</taxon>
        <taxon>Hologalegina</taxon>
        <taxon>IRL clade</taxon>
        <taxon>Trifolieae</taxon>
        <taxon>Trifolium</taxon>
    </lineage>
</organism>
<proteinExistence type="predicted"/>
<dbReference type="InterPro" id="IPR050194">
    <property type="entry name" value="Glycosyltransferase_grp1"/>
</dbReference>
<dbReference type="GO" id="GO:0046510">
    <property type="term" value="F:UDP-sulfoquinovose:DAG sulfoquinovosyltransferase activity"/>
    <property type="evidence" value="ECO:0007669"/>
    <property type="project" value="TreeGrafter"/>
</dbReference>
<name>A0A392QX90_9FABA</name>
<dbReference type="Proteomes" id="UP000265520">
    <property type="component" value="Unassembled WGS sequence"/>
</dbReference>
<dbReference type="GO" id="GO:0009941">
    <property type="term" value="C:chloroplast envelope"/>
    <property type="evidence" value="ECO:0007669"/>
    <property type="project" value="TreeGrafter"/>
</dbReference>